<feature type="signal peptide" evidence="2">
    <location>
        <begin position="1"/>
        <end position="22"/>
    </location>
</feature>
<keyword evidence="4" id="KW-1185">Reference proteome</keyword>
<dbReference type="EMBL" id="FNXT01000848">
    <property type="protein sequence ID" value="SZX68284.1"/>
    <property type="molecule type" value="Genomic_DNA"/>
</dbReference>
<organism evidence="3 4">
    <name type="scientific">Tetradesmus obliquus</name>
    <name type="common">Green alga</name>
    <name type="synonym">Acutodesmus obliquus</name>
    <dbReference type="NCBI Taxonomy" id="3088"/>
    <lineage>
        <taxon>Eukaryota</taxon>
        <taxon>Viridiplantae</taxon>
        <taxon>Chlorophyta</taxon>
        <taxon>core chlorophytes</taxon>
        <taxon>Chlorophyceae</taxon>
        <taxon>CS clade</taxon>
        <taxon>Sphaeropleales</taxon>
        <taxon>Scenedesmaceae</taxon>
        <taxon>Tetradesmus</taxon>
    </lineage>
</organism>
<proteinExistence type="predicted"/>
<feature type="transmembrane region" description="Helical" evidence="1">
    <location>
        <begin position="62"/>
        <end position="81"/>
    </location>
</feature>
<reference evidence="3 4" key="1">
    <citation type="submission" date="2016-10" db="EMBL/GenBank/DDBJ databases">
        <authorList>
            <person name="Cai Z."/>
        </authorList>
    </citation>
    <scope>NUCLEOTIDE SEQUENCE [LARGE SCALE GENOMIC DNA]</scope>
</reference>
<dbReference type="Proteomes" id="UP000256970">
    <property type="component" value="Unassembled WGS sequence"/>
</dbReference>
<keyword evidence="2" id="KW-0732">Signal</keyword>
<accession>A0A383VU47</accession>
<evidence type="ECO:0000256" key="1">
    <source>
        <dbReference type="SAM" id="Phobius"/>
    </source>
</evidence>
<evidence type="ECO:0000256" key="2">
    <source>
        <dbReference type="SAM" id="SignalP"/>
    </source>
</evidence>
<sequence length="172" mass="18951">MAVSRLPAANWACLLFAVHAQAAPTPCTAVLTLVVRVCVRAEQVQWSGVEYQAWTVLDTAEFVGQVLTICTSFALLLVGVLKAAVDGARRALLEEPVLQRQKVLAYVQQRLHSDLPPSIPDAVGHYEEVQVQFDVAAVELLRPLARAARALRLQLLRLQWRAWRMVCAAAAM</sequence>
<name>A0A383VU47_TETOB</name>
<evidence type="ECO:0000313" key="3">
    <source>
        <dbReference type="EMBL" id="SZX68284.1"/>
    </source>
</evidence>
<gene>
    <name evidence="3" type="ORF">BQ4739_LOCUS8647</name>
</gene>
<keyword evidence="1" id="KW-1133">Transmembrane helix</keyword>
<protein>
    <submittedName>
        <fullName evidence="3">Uncharacterized protein</fullName>
    </submittedName>
</protein>
<keyword evidence="1" id="KW-0472">Membrane</keyword>
<keyword evidence="1" id="KW-0812">Transmembrane</keyword>
<evidence type="ECO:0000313" key="4">
    <source>
        <dbReference type="Proteomes" id="UP000256970"/>
    </source>
</evidence>
<feature type="chain" id="PRO_5017045754" evidence="2">
    <location>
        <begin position="23"/>
        <end position="172"/>
    </location>
</feature>
<dbReference type="AlphaFoldDB" id="A0A383VU47"/>